<keyword evidence="4" id="KW-0804">Transcription</keyword>
<keyword evidence="8" id="KW-1185">Reference proteome</keyword>
<keyword evidence="2" id="KW-0805">Transcription regulation</keyword>
<dbReference type="GO" id="GO:0016987">
    <property type="term" value="F:sigma factor activity"/>
    <property type="evidence" value="ECO:0007669"/>
    <property type="project" value="UniProtKB-KW"/>
</dbReference>
<dbReference type="NCBIfam" id="TIGR02985">
    <property type="entry name" value="Sig70_bacteroi1"/>
    <property type="match status" value="1"/>
</dbReference>
<evidence type="ECO:0000256" key="1">
    <source>
        <dbReference type="ARBA" id="ARBA00010641"/>
    </source>
</evidence>
<dbReference type="InterPro" id="IPR014284">
    <property type="entry name" value="RNA_pol_sigma-70_dom"/>
</dbReference>
<dbReference type="GO" id="GO:0003677">
    <property type="term" value="F:DNA binding"/>
    <property type="evidence" value="ECO:0007669"/>
    <property type="project" value="InterPro"/>
</dbReference>
<dbReference type="PANTHER" id="PTHR43133">
    <property type="entry name" value="RNA POLYMERASE ECF-TYPE SIGMA FACTO"/>
    <property type="match status" value="1"/>
</dbReference>
<protein>
    <submittedName>
        <fullName evidence="7">RNA polymerase sigma-70 factor</fullName>
    </submittedName>
</protein>
<evidence type="ECO:0000256" key="3">
    <source>
        <dbReference type="ARBA" id="ARBA00023082"/>
    </source>
</evidence>
<dbReference type="Gene3D" id="1.10.10.10">
    <property type="entry name" value="Winged helix-like DNA-binding domain superfamily/Winged helix DNA-binding domain"/>
    <property type="match status" value="1"/>
</dbReference>
<accession>A0A7K0FW33</accession>
<organism evidence="7 8">
    <name type="scientific">Pedobacter petrophilus</name>
    <dbReference type="NCBI Taxonomy" id="1908241"/>
    <lineage>
        <taxon>Bacteria</taxon>
        <taxon>Pseudomonadati</taxon>
        <taxon>Bacteroidota</taxon>
        <taxon>Sphingobacteriia</taxon>
        <taxon>Sphingobacteriales</taxon>
        <taxon>Sphingobacteriaceae</taxon>
        <taxon>Pedobacter</taxon>
    </lineage>
</organism>
<dbReference type="EMBL" id="WKKH01000007">
    <property type="protein sequence ID" value="MRX75735.1"/>
    <property type="molecule type" value="Genomic_DNA"/>
</dbReference>
<dbReference type="PANTHER" id="PTHR43133:SF46">
    <property type="entry name" value="RNA POLYMERASE SIGMA-70 FACTOR ECF SUBFAMILY"/>
    <property type="match status" value="1"/>
</dbReference>
<proteinExistence type="inferred from homology"/>
<dbReference type="RefSeq" id="WP_154279889.1">
    <property type="nucleotide sequence ID" value="NZ_JBHUJQ010000001.1"/>
</dbReference>
<sequence>MQKHLQIWSDDDLIVLLHDDDTVAFKLIYEKYAPKLFHTVYNLVRNKEASEDVIQDLFSDLWQKRAKLNITTSLQGFLYTAAKNRILAQLRKRKITIDADALAFLADSNHTDNRLLEMELKQKLNQEINLLPRKCAEIFQLSRESQYSHQEIAKHLNISVKTVENQVGIALKRLKANLTDFLILLVLFLPGL</sequence>
<feature type="domain" description="RNA polymerase sigma factor 70 region 4 type 2" evidence="6">
    <location>
        <begin position="122"/>
        <end position="174"/>
    </location>
</feature>
<dbReference type="InterPro" id="IPR013325">
    <property type="entry name" value="RNA_pol_sigma_r2"/>
</dbReference>
<dbReference type="Pfam" id="PF08281">
    <property type="entry name" value="Sigma70_r4_2"/>
    <property type="match status" value="1"/>
</dbReference>
<dbReference type="InterPro" id="IPR036388">
    <property type="entry name" value="WH-like_DNA-bd_sf"/>
</dbReference>
<evidence type="ECO:0000256" key="2">
    <source>
        <dbReference type="ARBA" id="ARBA00023015"/>
    </source>
</evidence>
<dbReference type="AlphaFoldDB" id="A0A7K0FW33"/>
<dbReference type="InterPro" id="IPR013324">
    <property type="entry name" value="RNA_pol_sigma_r3/r4-like"/>
</dbReference>
<evidence type="ECO:0000313" key="7">
    <source>
        <dbReference type="EMBL" id="MRX75735.1"/>
    </source>
</evidence>
<dbReference type="SUPFAM" id="SSF88946">
    <property type="entry name" value="Sigma2 domain of RNA polymerase sigma factors"/>
    <property type="match status" value="1"/>
</dbReference>
<dbReference type="OrthoDB" id="665981at2"/>
<dbReference type="SUPFAM" id="SSF88659">
    <property type="entry name" value="Sigma3 and sigma4 domains of RNA polymerase sigma factors"/>
    <property type="match status" value="1"/>
</dbReference>
<dbReference type="Gene3D" id="1.10.1740.10">
    <property type="match status" value="1"/>
</dbReference>
<dbReference type="InterPro" id="IPR014327">
    <property type="entry name" value="RNA_pol_sigma70_bacteroid"/>
</dbReference>
<dbReference type="Pfam" id="PF04542">
    <property type="entry name" value="Sigma70_r2"/>
    <property type="match status" value="1"/>
</dbReference>
<feature type="domain" description="RNA polymerase sigma-70 region 2" evidence="5">
    <location>
        <begin position="28"/>
        <end position="94"/>
    </location>
</feature>
<dbReference type="InterPro" id="IPR013249">
    <property type="entry name" value="RNA_pol_sigma70_r4_t2"/>
</dbReference>
<dbReference type="InterPro" id="IPR007627">
    <property type="entry name" value="RNA_pol_sigma70_r2"/>
</dbReference>
<evidence type="ECO:0000259" key="5">
    <source>
        <dbReference type="Pfam" id="PF04542"/>
    </source>
</evidence>
<dbReference type="NCBIfam" id="TIGR02937">
    <property type="entry name" value="sigma70-ECF"/>
    <property type="match status" value="1"/>
</dbReference>
<dbReference type="InterPro" id="IPR039425">
    <property type="entry name" value="RNA_pol_sigma-70-like"/>
</dbReference>
<evidence type="ECO:0000313" key="8">
    <source>
        <dbReference type="Proteomes" id="UP000487757"/>
    </source>
</evidence>
<comment type="similarity">
    <text evidence="1">Belongs to the sigma-70 factor family. ECF subfamily.</text>
</comment>
<dbReference type="GO" id="GO:0006352">
    <property type="term" value="P:DNA-templated transcription initiation"/>
    <property type="evidence" value="ECO:0007669"/>
    <property type="project" value="InterPro"/>
</dbReference>
<gene>
    <name evidence="7" type="ORF">GJU39_06505</name>
</gene>
<keyword evidence="3" id="KW-0731">Sigma factor</keyword>
<comment type="caution">
    <text evidence="7">The sequence shown here is derived from an EMBL/GenBank/DDBJ whole genome shotgun (WGS) entry which is preliminary data.</text>
</comment>
<name>A0A7K0FW33_9SPHI</name>
<dbReference type="Proteomes" id="UP000487757">
    <property type="component" value="Unassembled WGS sequence"/>
</dbReference>
<reference evidence="7 8" key="1">
    <citation type="submission" date="2019-11" db="EMBL/GenBank/DDBJ databases">
        <title>Pedobacter petrophilus genome.</title>
        <authorList>
            <person name="Feldbauer M.J."/>
            <person name="Newman J.D."/>
        </authorList>
    </citation>
    <scope>NUCLEOTIDE SEQUENCE [LARGE SCALE GENOMIC DNA]</scope>
    <source>
        <strain evidence="7 8">LMG 29686</strain>
    </source>
</reference>
<evidence type="ECO:0000259" key="6">
    <source>
        <dbReference type="Pfam" id="PF08281"/>
    </source>
</evidence>
<evidence type="ECO:0000256" key="4">
    <source>
        <dbReference type="ARBA" id="ARBA00023163"/>
    </source>
</evidence>